<protein>
    <submittedName>
        <fullName evidence="1">Phosphatase</fullName>
    </submittedName>
</protein>
<dbReference type="SUPFAM" id="SSF56784">
    <property type="entry name" value="HAD-like"/>
    <property type="match status" value="1"/>
</dbReference>
<reference evidence="1 2" key="1">
    <citation type="submission" date="2018-11" db="EMBL/GenBank/DDBJ databases">
        <title>Complete genome sequence of Paenibacillus baekrokdamisoli strain KCTC 33723.</title>
        <authorList>
            <person name="Kang S.W."/>
            <person name="Lee K.C."/>
            <person name="Kim K.K."/>
            <person name="Kim J.S."/>
            <person name="Kim D.S."/>
            <person name="Ko S.H."/>
            <person name="Yang S.H."/>
            <person name="Lee J.S."/>
        </authorList>
    </citation>
    <scope>NUCLEOTIDE SEQUENCE [LARGE SCALE GENOMIC DNA]</scope>
    <source>
        <strain evidence="1 2">KCTC 33723</strain>
    </source>
</reference>
<organism evidence="1 2">
    <name type="scientific">Paenibacillus baekrokdamisoli</name>
    <dbReference type="NCBI Taxonomy" id="1712516"/>
    <lineage>
        <taxon>Bacteria</taxon>
        <taxon>Bacillati</taxon>
        <taxon>Bacillota</taxon>
        <taxon>Bacilli</taxon>
        <taxon>Bacillales</taxon>
        <taxon>Paenibacillaceae</taxon>
        <taxon>Paenibacillus</taxon>
    </lineage>
</organism>
<dbReference type="Pfam" id="PF08282">
    <property type="entry name" value="Hydrolase_3"/>
    <property type="match status" value="1"/>
</dbReference>
<name>A0A3G9IKC3_9BACL</name>
<dbReference type="NCBIfam" id="TIGR01484">
    <property type="entry name" value="HAD-SF-IIB"/>
    <property type="match status" value="1"/>
</dbReference>
<dbReference type="GO" id="GO:0016791">
    <property type="term" value="F:phosphatase activity"/>
    <property type="evidence" value="ECO:0007669"/>
    <property type="project" value="TreeGrafter"/>
</dbReference>
<dbReference type="PANTHER" id="PTHR10000">
    <property type="entry name" value="PHOSPHOSERINE PHOSPHATASE"/>
    <property type="match status" value="1"/>
</dbReference>
<dbReference type="InterPro" id="IPR023214">
    <property type="entry name" value="HAD_sf"/>
</dbReference>
<gene>
    <name evidence="1" type="ORF">Back11_06950</name>
</gene>
<sequence length="280" mass="31793">MNHLYISDLDGTLLNNNQTVSQESVAILNGLINQGLQFTIATARSFDSAFKLLEEIQFKLPLVFMNGIFIYDPKTKRNIQSHFLAPQLAADVINTYEQDGLNPIVYTLDHELRPHVYFKGIFNASEDNYISSRVSKGDPRFKRVTNYEASLEESIIMVNAIEAPERLIAAYEKFNGHPGMMVHYGADIYSPGYHWLEIGDRKANKRDAVLFLKEYLQAERLICFGDHLNDLGMFEAADEKYAVANAHHDIIKASTALLLSNEEHGVAAYLKSRFQKEENL</sequence>
<evidence type="ECO:0000313" key="2">
    <source>
        <dbReference type="Proteomes" id="UP000275368"/>
    </source>
</evidence>
<dbReference type="KEGG" id="pbk:Back11_06950"/>
<dbReference type="PANTHER" id="PTHR10000:SF8">
    <property type="entry name" value="HAD SUPERFAMILY HYDROLASE-LIKE, TYPE 3"/>
    <property type="match status" value="1"/>
</dbReference>
<accession>A0A3G9IKC3</accession>
<dbReference type="InterPro" id="IPR036412">
    <property type="entry name" value="HAD-like_sf"/>
</dbReference>
<dbReference type="GO" id="GO:0000287">
    <property type="term" value="F:magnesium ion binding"/>
    <property type="evidence" value="ECO:0007669"/>
    <property type="project" value="TreeGrafter"/>
</dbReference>
<dbReference type="EMBL" id="AP019308">
    <property type="protein sequence ID" value="BBH19350.1"/>
    <property type="molecule type" value="Genomic_DNA"/>
</dbReference>
<evidence type="ECO:0000313" key="1">
    <source>
        <dbReference type="EMBL" id="BBH19350.1"/>
    </source>
</evidence>
<dbReference type="InterPro" id="IPR006379">
    <property type="entry name" value="HAD-SF_hydro_IIB"/>
</dbReference>
<dbReference type="Proteomes" id="UP000275368">
    <property type="component" value="Chromosome"/>
</dbReference>
<dbReference type="AlphaFoldDB" id="A0A3G9IKC3"/>
<proteinExistence type="predicted"/>
<dbReference type="Gene3D" id="3.30.1240.10">
    <property type="match status" value="1"/>
</dbReference>
<keyword evidence="2" id="KW-1185">Reference proteome</keyword>
<dbReference type="Gene3D" id="3.40.50.1000">
    <property type="entry name" value="HAD superfamily/HAD-like"/>
    <property type="match status" value="1"/>
</dbReference>
<dbReference type="GO" id="GO:0005829">
    <property type="term" value="C:cytosol"/>
    <property type="evidence" value="ECO:0007669"/>
    <property type="project" value="TreeGrafter"/>
</dbReference>